<keyword evidence="5" id="KW-0378">Hydrolase</keyword>
<name>A0ABR0E699_ZASCE</name>
<evidence type="ECO:0000313" key="8">
    <source>
        <dbReference type="EMBL" id="KAK4496970.1"/>
    </source>
</evidence>
<gene>
    <name evidence="8" type="ORF">PRZ48_011419</name>
</gene>
<dbReference type="EMBL" id="JAXOVC010000009">
    <property type="protein sequence ID" value="KAK4496970.1"/>
    <property type="molecule type" value="Genomic_DNA"/>
</dbReference>
<keyword evidence="6" id="KW-0862">Zinc</keyword>
<dbReference type="PANTHER" id="PTHR43114:SF6">
    <property type="entry name" value="ADENINE DEAMINASE"/>
    <property type="match status" value="1"/>
</dbReference>
<dbReference type="NCBIfam" id="TIGR01430">
    <property type="entry name" value="aden_deam"/>
    <property type="match status" value="1"/>
</dbReference>
<dbReference type="Proteomes" id="UP001305779">
    <property type="component" value="Unassembled WGS sequence"/>
</dbReference>
<comment type="similarity">
    <text evidence="2">Belongs to the metallo-dependent hydrolases superfamily. Adenosine and AMP deaminases family.</text>
</comment>
<proteinExistence type="inferred from homology"/>
<evidence type="ECO:0000256" key="6">
    <source>
        <dbReference type="ARBA" id="ARBA00022833"/>
    </source>
</evidence>
<protein>
    <recommendedName>
        <fullName evidence="3">Adenosine deaminase</fullName>
    </recommendedName>
</protein>
<sequence>MSTEVAQATLYISVLRIDLWVLRLYLPEQERTKILNEKDCKGSVQPDKLILFDGYAFEIGNGTSLEHVESLLNLAGAKTDATIDDVQALSHWSFSLPSYTMNSYKVRPYKLKDFTFVRLALSQRHDKIPLTLEQAERLYHYDDFLGFLRAFREVVNRLLDPEDFELIAGDMVNTLASQGVRHAEVFITFNHIFRSGTTTVEAAMAAVERARVRGEKEHGITVYWIVDTGRQFGLEQAAIVFNKAVELKETIPSVIGIGIGGDEEGGPVADFAELFAKAKKAGLRITAHAGEAVPAFSVWDALAAGAERIGHGLTAVSDPKLVQELKQRQTPVELCVTSNVCTGGIKSPRQHPIRTYYDAGLLISINTDDPPMFRTTLLDEYELVQKEFAFSNEDMIELARKSVRSSFLPPERKGSLIEELDHFPLPR</sequence>
<dbReference type="InterPro" id="IPR006330">
    <property type="entry name" value="Ado/ade_deaminase"/>
</dbReference>
<dbReference type="InterPro" id="IPR006650">
    <property type="entry name" value="A/AMP_deam_AS"/>
</dbReference>
<evidence type="ECO:0000313" key="9">
    <source>
        <dbReference type="Proteomes" id="UP001305779"/>
    </source>
</evidence>
<evidence type="ECO:0000256" key="4">
    <source>
        <dbReference type="ARBA" id="ARBA00022723"/>
    </source>
</evidence>
<evidence type="ECO:0000256" key="2">
    <source>
        <dbReference type="ARBA" id="ARBA00006676"/>
    </source>
</evidence>
<dbReference type="Gene3D" id="3.20.20.140">
    <property type="entry name" value="Metal-dependent hydrolases"/>
    <property type="match status" value="1"/>
</dbReference>
<dbReference type="InterPro" id="IPR032466">
    <property type="entry name" value="Metal_Hydrolase"/>
</dbReference>
<comment type="cofactor">
    <cofactor evidence="1">
        <name>Zn(2+)</name>
        <dbReference type="ChEBI" id="CHEBI:29105"/>
    </cofactor>
</comment>
<dbReference type="InterPro" id="IPR001365">
    <property type="entry name" value="A_deaminase_dom"/>
</dbReference>
<accession>A0ABR0E699</accession>
<dbReference type="SUPFAM" id="SSF51556">
    <property type="entry name" value="Metallo-dependent hydrolases"/>
    <property type="match status" value="1"/>
</dbReference>
<keyword evidence="9" id="KW-1185">Reference proteome</keyword>
<keyword evidence="4" id="KW-0479">Metal-binding</keyword>
<dbReference type="PROSITE" id="PS00485">
    <property type="entry name" value="A_DEAMINASE"/>
    <property type="match status" value="1"/>
</dbReference>
<evidence type="ECO:0000256" key="3">
    <source>
        <dbReference type="ARBA" id="ARBA00018099"/>
    </source>
</evidence>
<organism evidence="8 9">
    <name type="scientific">Zasmidium cellare</name>
    <name type="common">Wine cellar mold</name>
    <name type="synonym">Racodium cellare</name>
    <dbReference type="NCBI Taxonomy" id="395010"/>
    <lineage>
        <taxon>Eukaryota</taxon>
        <taxon>Fungi</taxon>
        <taxon>Dikarya</taxon>
        <taxon>Ascomycota</taxon>
        <taxon>Pezizomycotina</taxon>
        <taxon>Dothideomycetes</taxon>
        <taxon>Dothideomycetidae</taxon>
        <taxon>Mycosphaerellales</taxon>
        <taxon>Mycosphaerellaceae</taxon>
        <taxon>Zasmidium</taxon>
    </lineage>
</organism>
<evidence type="ECO:0000259" key="7">
    <source>
        <dbReference type="Pfam" id="PF00962"/>
    </source>
</evidence>
<reference evidence="8 9" key="1">
    <citation type="journal article" date="2023" name="G3 (Bethesda)">
        <title>A chromosome-level genome assembly of Zasmidium syzygii isolated from banana leaves.</title>
        <authorList>
            <person name="van Westerhoven A.C."/>
            <person name="Mehrabi R."/>
            <person name="Talebi R."/>
            <person name="Steentjes M.B.F."/>
            <person name="Corcolon B."/>
            <person name="Chong P.A."/>
            <person name="Kema G.H.J."/>
            <person name="Seidl M.F."/>
        </authorList>
    </citation>
    <scope>NUCLEOTIDE SEQUENCE [LARGE SCALE GENOMIC DNA]</scope>
    <source>
        <strain evidence="8 9">P124</strain>
    </source>
</reference>
<feature type="domain" description="Adenosine deaminase" evidence="7">
    <location>
        <begin position="132"/>
        <end position="422"/>
    </location>
</feature>
<dbReference type="PANTHER" id="PTHR43114">
    <property type="entry name" value="ADENINE DEAMINASE"/>
    <property type="match status" value="1"/>
</dbReference>
<dbReference type="Pfam" id="PF00962">
    <property type="entry name" value="A_deaminase"/>
    <property type="match status" value="1"/>
</dbReference>
<evidence type="ECO:0000256" key="5">
    <source>
        <dbReference type="ARBA" id="ARBA00022801"/>
    </source>
</evidence>
<evidence type="ECO:0000256" key="1">
    <source>
        <dbReference type="ARBA" id="ARBA00001947"/>
    </source>
</evidence>
<comment type="caution">
    <text evidence="8">The sequence shown here is derived from an EMBL/GenBank/DDBJ whole genome shotgun (WGS) entry which is preliminary data.</text>
</comment>